<keyword evidence="12" id="KW-1133">Transmembrane helix</keyword>
<feature type="region of interest" description="Disordered" evidence="15">
    <location>
        <begin position="140"/>
        <end position="162"/>
    </location>
</feature>
<dbReference type="Gene3D" id="3.30.720.210">
    <property type="match status" value="1"/>
</dbReference>
<dbReference type="FunFam" id="3.40.50.300:FF:000001">
    <property type="entry name" value="ATP-dependent zinc metalloprotease FtsH"/>
    <property type="match status" value="1"/>
</dbReference>
<keyword evidence="8" id="KW-0547">Nucleotide-binding</keyword>
<dbReference type="Gene3D" id="1.20.58.760">
    <property type="entry name" value="Peptidase M41"/>
    <property type="match status" value="1"/>
</dbReference>
<dbReference type="InterPro" id="IPR000642">
    <property type="entry name" value="Peptidase_M41"/>
</dbReference>
<evidence type="ECO:0000256" key="13">
    <source>
        <dbReference type="ARBA" id="ARBA00023049"/>
    </source>
</evidence>
<accession>A0AAV8V0D5</accession>
<dbReference type="GO" id="GO:0005524">
    <property type="term" value="F:ATP binding"/>
    <property type="evidence" value="ECO:0007669"/>
    <property type="project" value="UniProtKB-KW"/>
</dbReference>
<dbReference type="InterPro" id="IPR005936">
    <property type="entry name" value="FtsH"/>
</dbReference>
<feature type="compositionally biased region" description="Basic and acidic residues" evidence="15">
    <location>
        <begin position="144"/>
        <end position="153"/>
    </location>
</feature>
<evidence type="ECO:0000256" key="2">
    <source>
        <dbReference type="ARBA" id="ARBA00004370"/>
    </source>
</evidence>
<comment type="cofactor">
    <cofactor evidence="1">
        <name>Zn(2+)</name>
        <dbReference type="ChEBI" id="CHEBI:29105"/>
    </cofactor>
</comment>
<evidence type="ECO:0000313" key="18">
    <source>
        <dbReference type="Proteomes" id="UP001157974"/>
    </source>
</evidence>
<dbReference type="SUPFAM" id="SSF140990">
    <property type="entry name" value="FtsH protease domain-like"/>
    <property type="match status" value="1"/>
</dbReference>
<evidence type="ECO:0000256" key="1">
    <source>
        <dbReference type="ARBA" id="ARBA00001947"/>
    </source>
</evidence>
<evidence type="ECO:0000256" key="5">
    <source>
        <dbReference type="ARBA" id="ARBA00022670"/>
    </source>
</evidence>
<evidence type="ECO:0000256" key="10">
    <source>
        <dbReference type="ARBA" id="ARBA00022833"/>
    </source>
</evidence>
<evidence type="ECO:0000256" key="14">
    <source>
        <dbReference type="ARBA" id="ARBA00023136"/>
    </source>
</evidence>
<dbReference type="InterPro" id="IPR037219">
    <property type="entry name" value="Peptidase_M41-like"/>
</dbReference>
<dbReference type="GO" id="GO:0010304">
    <property type="term" value="P:PSII associated light-harvesting complex II catabolic process"/>
    <property type="evidence" value="ECO:0007669"/>
    <property type="project" value="UniProtKB-ARBA"/>
</dbReference>
<dbReference type="InterPro" id="IPR003959">
    <property type="entry name" value="ATPase_AAA_core"/>
</dbReference>
<dbReference type="Gene3D" id="3.40.50.300">
    <property type="entry name" value="P-loop containing nucleotide triphosphate hydrolases"/>
    <property type="match status" value="1"/>
</dbReference>
<comment type="subcellular location">
    <subcellularLocation>
        <location evidence="2">Membrane</location>
    </subcellularLocation>
</comment>
<name>A0AAV8V0D5_9RHOD</name>
<evidence type="ECO:0000256" key="7">
    <source>
        <dbReference type="ARBA" id="ARBA00022723"/>
    </source>
</evidence>
<dbReference type="SUPFAM" id="SSF52540">
    <property type="entry name" value="P-loop containing nucleoside triphosphate hydrolases"/>
    <property type="match status" value="1"/>
</dbReference>
<evidence type="ECO:0000256" key="8">
    <source>
        <dbReference type="ARBA" id="ARBA00022741"/>
    </source>
</evidence>
<dbReference type="EMBL" id="JAMWBK010000002">
    <property type="protein sequence ID" value="KAJ8907318.1"/>
    <property type="molecule type" value="Genomic_DNA"/>
</dbReference>
<dbReference type="PROSITE" id="PS00674">
    <property type="entry name" value="AAA"/>
    <property type="match status" value="1"/>
</dbReference>
<evidence type="ECO:0000256" key="15">
    <source>
        <dbReference type="SAM" id="MobiDB-lite"/>
    </source>
</evidence>
<dbReference type="InterPro" id="IPR027417">
    <property type="entry name" value="P-loop_NTPase"/>
</dbReference>
<dbReference type="InterPro" id="IPR041569">
    <property type="entry name" value="AAA_lid_3"/>
</dbReference>
<comment type="caution">
    <text evidence="17">The sequence shown here is derived from an EMBL/GenBank/DDBJ whole genome shotgun (WGS) entry which is preliminary data.</text>
</comment>
<evidence type="ECO:0000256" key="9">
    <source>
        <dbReference type="ARBA" id="ARBA00022801"/>
    </source>
</evidence>
<dbReference type="AlphaFoldDB" id="A0AAV8V0D5"/>
<dbReference type="PANTHER" id="PTHR23076">
    <property type="entry name" value="METALLOPROTEASE M41 FTSH"/>
    <property type="match status" value="1"/>
</dbReference>
<keyword evidence="9" id="KW-0378">Hydrolase</keyword>
<keyword evidence="14" id="KW-0472">Membrane</keyword>
<dbReference type="GO" id="GO:0004176">
    <property type="term" value="F:ATP-dependent peptidase activity"/>
    <property type="evidence" value="ECO:0007669"/>
    <property type="project" value="InterPro"/>
</dbReference>
<keyword evidence="7" id="KW-0479">Metal-binding</keyword>
<evidence type="ECO:0000256" key="11">
    <source>
        <dbReference type="ARBA" id="ARBA00022840"/>
    </source>
</evidence>
<dbReference type="SMART" id="SM00382">
    <property type="entry name" value="AAA"/>
    <property type="match status" value="1"/>
</dbReference>
<dbReference type="Pfam" id="PF17862">
    <property type="entry name" value="AAA_lid_3"/>
    <property type="match status" value="1"/>
</dbReference>
<evidence type="ECO:0000256" key="12">
    <source>
        <dbReference type="ARBA" id="ARBA00022989"/>
    </source>
</evidence>
<comment type="similarity">
    <text evidence="3">In the C-terminal section; belongs to the peptidase M41 family.</text>
</comment>
<dbReference type="Pfam" id="PF01434">
    <property type="entry name" value="Peptidase_M41"/>
    <property type="match status" value="1"/>
</dbReference>
<evidence type="ECO:0000256" key="3">
    <source>
        <dbReference type="ARBA" id="ARBA00010044"/>
    </source>
</evidence>
<keyword evidence="10" id="KW-0862">Zinc</keyword>
<dbReference type="GO" id="GO:0009535">
    <property type="term" value="C:chloroplast thylakoid membrane"/>
    <property type="evidence" value="ECO:0007669"/>
    <property type="project" value="TreeGrafter"/>
</dbReference>
<organism evidence="17 18">
    <name type="scientific">Rhodosorus marinus</name>
    <dbReference type="NCBI Taxonomy" id="101924"/>
    <lineage>
        <taxon>Eukaryota</taxon>
        <taxon>Rhodophyta</taxon>
        <taxon>Stylonematophyceae</taxon>
        <taxon>Stylonematales</taxon>
        <taxon>Stylonemataceae</taxon>
        <taxon>Rhodosorus</taxon>
    </lineage>
</organism>
<keyword evidence="11" id="KW-0067">ATP-binding</keyword>
<dbReference type="NCBIfam" id="TIGR01241">
    <property type="entry name" value="FtsH_fam"/>
    <property type="match status" value="1"/>
</dbReference>
<keyword evidence="18" id="KW-1185">Reference proteome</keyword>
<reference evidence="17 18" key="1">
    <citation type="journal article" date="2023" name="Nat. Commun.">
        <title>Origin of minicircular mitochondrial genomes in red algae.</title>
        <authorList>
            <person name="Lee Y."/>
            <person name="Cho C.H."/>
            <person name="Lee Y.M."/>
            <person name="Park S.I."/>
            <person name="Yang J.H."/>
            <person name="West J.A."/>
            <person name="Bhattacharya D."/>
            <person name="Yoon H.S."/>
        </authorList>
    </citation>
    <scope>NUCLEOTIDE SEQUENCE [LARGE SCALE GENOMIC DNA]</scope>
    <source>
        <strain evidence="17 18">CCMP1338</strain>
        <tissue evidence="17">Whole cell</tissue>
    </source>
</reference>
<gene>
    <name evidence="17" type="ORF">NDN08_007432</name>
</gene>
<dbReference type="Proteomes" id="UP001157974">
    <property type="component" value="Unassembled WGS sequence"/>
</dbReference>
<keyword evidence="13" id="KW-0482">Metalloprotease</keyword>
<evidence type="ECO:0000259" key="16">
    <source>
        <dbReference type="SMART" id="SM00382"/>
    </source>
</evidence>
<dbReference type="HAMAP" id="MF_01458">
    <property type="entry name" value="FtsH"/>
    <property type="match status" value="1"/>
</dbReference>
<dbReference type="InterPro" id="IPR003593">
    <property type="entry name" value="AAA+_ATPase"/>
</dbReference>
<feature type="domain" description="AAA+ ATPase" evidence="16">
    <location>
        <begin position="325"/>
        <end position="464"/>
    </location>
</feature>
<sequence>MAWGLSFHDPEAGVGAGVSPSGSTAFVQVNHVLLNRELRRCACVRVQAPPEIPKRFRAVFRCSSELDTVRRSGIPSTIMAKIVISTLKWLRLALWRAFIVAAACMCAFMTPRSMNFSMNHVVANAQEVAHDKVKLYNGYNAPKIDPEKEKKETSSSSSSKGQGEFKKWRYSEFIEATEKGQLLRTLFSSDMKRVVAVTKDGAGYRLDALPDDKDLIPTLRRNKVDISIMPLKDERQSNDFFRSAVVPGVIFGLLFYLTRRLQSGGLGPMNSVFDLQKSGARFSMVPHTGVVFKDVAGMDSAKIELEELVQFLKESERFTELGATIPRGVIVEGPPGTGKTLLARAVAGEAAVPFFSISGSEFVEMFVGVGASRVRDLFTQAKKNAPCIIFIDEIDAVGRQRGSGFAGGNDEREQTLNQLLTEMDGFEGNMGIIVMAATNRSDVLDKALLRPGRFDRRISVGLPDFNGRVAILHVHAKGKPFATDVEMQSIARRTPGFSGAGLQNLLNEAAICAARNSKTEIAQAHIDTALERIMLGAEKKHVSMPEDRRRLIAYHEAGHALVGALVPDYDTVHKVSIVPRGAAGGLTFFAPDENRVESSLYSRQFLEGQLATALGGRVSEEIVFGEAEVTTGAADDLQQVTRIARQMVTKFGFSDRVGQVVVSSEGAMSGFMRRRQLPGEGSEHEPSMDLRRKVDDEVTELVMTAYKTAKDILIKNRHLLESISELLLKQETVSAAELQQLIAKEEKVYMVPYLSSEEREKVAASAE</sequence>
<dbReference type="GO" id="GO:0004222">
    <property type="term" value="F:metalloendopeptidase activity"/>
    <property type="evidence" value="ECO:0007669"/>
    <property type="project" value="InterPro"/>
</dbReference>
<keyword evidence="5" id="KW-0645">Protease</keyword>
<dbReference type="GO" id="GO:0006508">
    <property type="term" value="P:proteolysis"/>
    <property type="evidence" value="ECO:0007669"/>
    <property type="project" value="UniProtKB-KW"/>
</dbReference>
<dbReference type="GO" id="GO:0016887">
    <property type="term" value="F:ATP hydrolysis activity"/>
    <property type="evidence" value="ECO:0007669"/>
    <property type="project" value="InterPro"/>
</dbReference>
<dbReference type="Pfam" id="PF00004">
    <property type="entry name" value="AAA"/>
    <property type="match status" value="1"/>
</dbReference>
<dbReference type="CDD" id="cd19501">
    <property type="entry name" value="RecA-like_FtsH"/>
    <property type="match status" value="1"/>
</dbReference>
<proteinExistence type="inferred from homology"/>
<keyword evidence="6" id="KW-0812">Transmembrane</keyword>
<dbReference type="PANTHER" id="PTHR23076:SF113">
    <property type="entry name" value="ATP-DEPENDENT ZINC METALLOPROTEASE FTSH 1, CHLOROPLASTIC-RELATED"/>
    <property type="match status" value="1"/>
</dbReference>
<evidence type="ECO:0000256" key="4">
    <source>
        <dbReference type="ARBA" id="ARBA00010550"/>
    </source>
</evidence>
<dbReference type="Gene3D" id="1.10.8.60">
    <property type="match status" value="1"/>
</dbReference>
<dbReference type="FunFam" id="1.20.58.760:FF:000001">
    <property type="entry name" value="ATP-dependent zinc metalloprotease FtsH"/>
    <property type="match status" value="1"/>
</dbReference>
<dbReference type="FunFam" id="1.10.8.60:FF:000001">
    <property type="entry name" value="ATP-dependent zinc metalloprotease FtsH"/>
    <property type="match status" value="1"/>
</dbReference>
<evidence type="ECO:0000313" key="17">
    <source>
        <dbReference type="EMBL" id="KAJ8907318.1"/>
    </source>
</evidence>
<evidence type="ECO:0000256" key="6">
    <source>
        <dbReference type="ARBA" id="ARBA00022692"/>
    </source>
</evidence>
<dbReference type="InterPro" id="IPR003960">
    <property type="entry name" value="ATPase_AAA_CS"/>
</dbReference>
<dbReference type="GO" id="GO:0046872">
    <property type="term" value="F:metal ion binding"/>
    <property type="evidence" value="ECO:0007669"/>
    <property type="project" value="UniProtKB-KW"/>
</dbReference>
<comment type="similarity">
    <text evidence="4">In the N-terminal section; belongs to the AAA ATPase family.</text>
</comment>
<protein>
    <recommendedName>
        <fullName evidence="16">AAA+ ATPase domain-containing protein</fullName>
    </recommendedName>
</protein>